<keyword evidence="11" id="KW-0560">Oxidoreductase</keyword>
<evidence type="ECO:0000256" key="3">
    <source>
        <dbReference type="ARBA" id="ARBA00012293"/>
    </source>
</evidence>
<dbReference type="AlphaFoldDB" id="A0A8J7IKE3"/>
<dbReference type="InterPro" id="IPR026992">
    <property type="entry name" value="DIOX_N"/>
</dbReference>
<comment type="cofactor">
    <cofactor evidence="1">
        <name>Fe(2+)</name>
        <dbReference type="ChEBI" id="CHEBI:29033"/>
    </cofactor>
</comment>
<proteinExistence type="inferred from homology"/>
<comment type="catalytic activity">
    <reaction evidence="10">
        <text>L-arginine + 2-oxoglutarate + O2 = guanidine + L-glutamate 5-semialdehyde + succinate + CO2</text>
        <dbReference type="Rhea" id="RHEA:31535"/>
        <dbReference type="ChEBI" id="CHEBI:15379"/>
        <dbReference type="ChEBI" id="CHEBI:16526"/>
        <dbReference type="ChEBI" id="CHEBI:16810"/>
        <dbReference type="ChEBI" id="CHEBI:30031"/>
        <dbReference type="ChEBI" id="CHEBI:30087"/>
        <dbReference type="ChEBI" id="CHEBI:32682"/>
        <dbReference type="ChEBI" id="CHEBI:58066"/>
        <dbReference type="EC" id="1.14.20.7"/>
    </reaction>
</comment>
<dbReference type="InterPro" id="IPR044861">
    <property type="entry name" value="IPNS-like_FE2OG_OXY"/>
</dbReference>
<feature type="domain" description="Fe2OG dioxygenase" evidence="12">
    <location>
        <begin position="167"/>
        <end position="269"/>
    </location>
</feature>
<evidence type="ECO:0000256" key="1">
    <source>
        <dbReference type="ARBA" id="ARBA00001954"/>
    </source>
</evidence>
<dbReference type="GO" id="GO:0102276">
    <property type="term" value="F:2-oxoglutarate oxygenase/decarboxylase (ethylene-forming) activity"/>
    <property type="evidence" value="ECO:0007669"/>
    <property type="project" value="UniProtKB-EC"/>
</dbReference>
<comment type="catalytic activity">
    <reaction evidence="9">
        <text>2-oxoglutarate + O2 + 2 H(+) = ethene + 3 CO2 + H2O</text>
        <dbReference type="Rhea" id="RHEA:31523"/>
        <dbReference type="ChEBI" id="CHEBI:15377"/>
        <dbReference type="ChEBI" id="CHEBI:15378"/>
        <dbReference type="ChEBI" id="CHEBI:15379"/>
        <dbReference type="ChEBI" id="CHEBI:16526"/>
        <dbReference type="ChEBI" id="CHEBI:16810"/>
        <dbReference type="ChEBI" id="CHEBI:18153"/>
        <dbReference type="EC" id="1.13.12.19"/>
    </reaction>
</comment>
<comment type="pathway">
    <text evidence="2">Alkene biosynthesis; ethylene biosynthesis via 2-oxoglutarate.</text>
</comment>
<dbReference type="Gene3D" id="2.60.120.330">
    <property type="entry name" value="B-lactam Antibiotic, Isopenicillin N Synthase, Chain"/>
    <property type="match status" value="1"/>
</dbReference>
<dbReference type="InterPro" id="IPR050231">
    <property type="entry name" value="Iron_ascorbate_oxido_reductase"/>
</dbReference>
<dbReference type="PROSITE" id="PS51471">
    <property type="entry name" value="FE2OG_OXY"/>
    <property type="match status" value="1"/>
</dbReference>
<keyword evidence="11" id="KW-0408">Iron</keyword>
<evidence type="ECO:0000313" key="13">
    <source>
        <dbReference type="EMBL" id="MBJ6373532.1"/>
    </source>
</evidence>
<evidence type="ECO:0000256" key="5">
    <source>
        <dbReference type="ARBA" id="ARBA00019045"/>
    </source>
</evidence>
<sequence>MRIPQLDHARLLERMPDEMTRLARAVHDIGFLTVTGTPLTPERVERVLDMYRAFFVLSAEQKRAVDMAVTGANRGWGAPGSEQVDSTANPDFKEVFDCGFELPVGHPLARHGLGVYAPNLWPESPVGFRDEIKGYYIDAIDVGRQILAAISEALGASAGSFAEAFVPPMALLRGNYYPQRPDWAGERDFGIAAHTDYGCLTLLAMDGAPGLEVRMPDGSWQAITAPPGTFVINFGEMLEMWTGGRVKATLHRVVGGPQERISVPLFLNPSYHTNVAPAGSDQVIFAGDHLSRRFNETYLHLKPAG</sequence>
<evidence type="ECO:0000256" key="4">
    <source>
        <dbReference type="ARBA" id="ARBA00012531"/>
    </source>
</evidence>
<dbReference type="Pfam" id="PF03171">
    <property type="entry name" value="2OG-FeII_Oxy"/>
    <property type="match status" value="1"/>
</dbReference>
<comment type="similarity">
    <text evidence="11">Belongs to the iron/ascorbate-dependent oxidoreductase family.</text>
</comment>
<evidence type="ECO:0000256" key="10">
    <source>
        <dbReference type="ARBA" id="ARBA00049359"/>
    </source>
</evidence>
<dbReference type="EMBL" id="JAELVR010000015">
    <property type="protein sequence ID" value="MBJ6373532.1"/>
    <property type="molecule type" value="Genomic_DNA"/>
</dbReference>
<evidence type="ECO:0000256" key="9">
    <source>
        <dbReference type="ARBA" id="ARBA00047725"/>
    </source>
</evidence>
<protein>
    <recommendedName>
        <fullName evidence="5">2-oxoglutarate-dependent ethylene/succinate-forming enzyme</fullName>
        <ecNumber evidence="4">1.13.12.19</ecNumber>
        <ecNumber evidence="3">1.14.20.7</ecNumber>
    </recommendedName>
    <alternativeName>
        <fullName evidence="7">2-oxoglutarate dioxygenase (ethylene-forming)</fullName>
    </alternativeName>
    <alternativeName>
        <fullName evidence="8">2-oxoglutarate/L-arginine monooxygenase/decarboxylase (succinate-forming)</fullName>
    </alternativeName>
</protein>
<gene>
    <name evidence="13" type="ORF">JF290_18565</name>
</gene>
<evidence type="ECO:0000256" key="6">
    <source>
        <dbReference type="ARBA" id="ARBA00022666"/>
    </source>
</evidence>
<reference evidence="13" key="1">
    <citation type="submission" date="2020-12" db="EMBL/GenBank/DDBJ databases">
        <title>Sedimentitalea sp. nov., isolated from sand in Incheon.</title>
        <authorList>
            <person name="Kim W."/>
        </authorList>
    </citation>
    <scope>NUCLEOTIDE SEQUENCE</scope>
    <source>
        <strain evidence="13">CAU 1593</strain>
    </source>
</reference>
<evidence type="ECO:0000313" key="14">
    <source>
        <dbReference type="Proteomes" id="UP000619079"/>
    </source>
</evidence>
<dbReference type="RefSeq" id="WP_199026408.1">
    <property type="nucleotide sequence ID" value="NZ_JAELVR010000015.1"/>
</dbReference>
<dbReference type="GO" id="GO:0046872">
    <property type="term" value="F:metal ion binding"/>
    <property type="evidence" value="ECO:0007669"/>
    <property type="project" value="UniProtKB-KW"/>
</dbReference>
<dbReference type="Pfam" id="PF14226">
    <property type="entry name" value="DIOX_N"/>
    <property type="match status" value="1"/>
</dbReference>
<dbReference type="EC" id="1.14.20.7" evidence="3"/>
<keyword evidence="11" id="KW-0479">Metal-binding</keyword>
<dbReference type="EC" id="1.13.12.19" evidence="4"/>
<evidence type="ECO:0000256" key="11">
    <source>
        <dbReference type="RuleBase" id="RU003682"/>
    </source>
</evidence>
<keyword evidence="6" id="KW-0266">Ethylene biosynthesis</keyword>
<accession>A0A8J7IKE3</accession>
<evidence type="ECO:0000256" key="8">
    <source>
        <dbReference type="ARBA" id="ARBA00031282"/>
    </source>
</evidence>
<evidence type="ECO:0000256" key="7">
    <source>
        <dbReference type="ARBA" id="ARBA00031011"/>
    </source>
</evidence>
<dbReference type="InterPro" id="IPR005123">
    <property type="entry name" value="Oxoglu/Fe-dep_dioxygenase_dom"/>
</dbReference>
<dbReference type="SUPFAM" id="SSF51197">
    <property type="entry name" value="Clavaminate synthase-like"/>
    <property type="match status" value="1"/>
</dbReference>
<dbReference type="InterPro" id="IPR027443">
    <property type="entry name" value="IPNS-like_sf"/>
</dbReference>
<dbReference type="PANTHER" id="PTHR47990">
    <property type="entry name" value="2-OXOGLUTARATE (2OG) AND FE(II)-DEPENDENT OXYGENASE SUPERFAMILY PROTEIN-RELATED"/>
    <property type="match status" value="1"/>
</dbReference>
<dbReference type="GO" id="GO:0009693">
    <property type="term" value="P:ethylene biosynthetic process"/>
    <property type="evidence" value="ECO:0007669"/>
    <property type="project" value="UniProtKB-KW"/>
</dbReference>
<comment type="caution">
    <text evidence="13">The sequence shown here is derived from an EMBL/GenBank/DDBJ whole genome shotgun (WGS) entry which is preliminary data.</text>
</comment>
<dbReference type="Proteomes" id="UP000619079">
    <property type="component" value="Unassembled WGS sequence"/>
</dbReference>
<evidence type="ECO:0000256" key="2">
    <source>
        <dbReference type="ARBA" id="ARBA00004767"/>
    </source>
</evidence>
<evidence type="ECO:0000259" key="12">
    <source>
        <dbReference type="PROSITE" id="PS51471"/>
    </source>
</evidence>
<organism evidence="13 14">
    <name type="scientific">Sedimentitalea arenosa</name>
    <dbReference type="NCBI Taxonomy" id="2798803"/>
    <lineage>
        <taxon>Bacteria</taxon>
        <taxon>Pseudomonadati</taxon>
        <taxon>Pseudomonadota</taxon>
        <taxon>Alphaproteobacteria</taxon>
        <taxon>Rhodobacterales</taxon>
        <taxon>Paracoccaceae</taxon>
        <taxon>Sedimentitalea</taxon>
    </lineage>
</organism>
<keyword evidence="14" id="KW-1185">Reference proteome</keyword>
<name>A0A8J7IKE3_9RHOB</name>